<protein>
    <submittedName>
        <fullName evidence="1">Folate-binding protein</fullName>
    </submittedName>
</protein>
<evidence type="ECO:0000313" key="2">
    <source>
        <dbReference type="Proteomes" id="UP001162780"/>
    </source>
</evidence>
<dbReference type="Gene3D" id="3.30.70.1400">
    <property type="entry name" value="Aminomethyltransferase beta-barrel domains"/>
    <property type="match status" value="1"/>
</dbReference>
<reference evidence="1" key="1">
    <citation type="submission" date="2022-11" db="EMBL/GenBank/DDBJ databases">
        <title>Methylomonas rapida sp. nov., Carotenoid-Producing Obligate Methanotrophs with High Growth Characteristics and Biotechnological Potential.</title>
        <authorList>
            <person name="Tikhonova E.N."/>
            <person name="Suleimanov R.Z."/>
            <person name="Miroshnikov K."/>
            <person name="Oshkin I.Y."/>
            <person name="Belova S.E."/>
            <person name="Danilova O.V."/>
            <person name="Ashikhmin A."/>
            <person name="Konopkin A."/>
            <person name="But S.Y."/>
            <person name="Khmelenina V.N."/>
            <person name="Kuznetsov N."/>
            <person name="Pimenov N.V."/>
            <person name="Dedysh S.N."/>
        </authorList>
    </citation>
    <scope>NUCLEOTIDE SEQUENCE</scope>
    <source>
        <strain evidence="1">MP1</strain>
    </source>
</reference>
<dbReference type="SUPFAM" id="SSF103025">
    <property type="entry name" value="Folate-binding domain"/>
    <property type="match status" value="1"/>
</dbReference>
<name>A0ABY7GPR6_9GAMM</name>
<dbReference type="PIRSF" id="PIRSF006487">
    <property type="entry name" value="GcvT"/>
    <property type="match status" value="1"/>
</dbReference>
<proteinExistence type="predicted"/>
<dbReference type="RefSeq" id="WP_255187403.1">
    <property type="nucleotide sequence ID" value="NZ_CP113517.1"/>
</dbReference>
<sequence length="304" mass="33852">MTVHNLETPSINTLYPLNHLAIIEAAGDDVIQFLQGQLTCNIKELSDDKASIAAFCNPKGRVISTLLIIKTEARFLLILPRSLLDKVLNKLKMYVLRSKVQLGDKSDALSLAGLDWPNTELPLPTDDFQCRLLATGCLSIKLPSTTRRFLCIMDQATDASGIFKDFIRGNGETWRYRDISAGFPWFDLEQSERHIPQMLNIDQLGGISFNKGCYTGQEIVARTHYLGKAKRQLVLAECNRGLTMISNLSVKDAQTQEKIGEVLDLQALGETTRLLIVLQTVDGEAKNLILDDCEQTPVALISFQ</sequence>
<organism evidence="1 2">
    <name type="scientific">Methylomonas rapida</name>
    <dbReference type="NCBI Taxonomy" id="2963939"/>
    <lineage>
        <taxon>Bacteria</taxon>
        <taxon>Pseudomonadati</taxon>
        <taxon>Pseudomonadota</taxon>
        <taxon>Gammaproteobacteria</taxon>
        <taxon>Methylococcales</taxon>
        <taxon>Methylococcaceae</taxon>
        <taxon>Methylomonas</taxon>
    </lineage>
</organism>
<accession>A0ABY7GPR6</accession>
<dbReference type="EMBL" id="CP113517">
    <property type="protein sequence ID" value="WAR46494.1"/>
    <property type="molecule type" value="Genomic_DNA"/>
</dbReference>
<evidence type="ECO:0000313" key="1">
    <source>
        <dbReference type="EMBL" id="WAR46494.1"/>
    </source>
</evidence>
<dbReference type="InterPro" id="IPR045179">
    <property type="entry name" value="YgfZ/GcvT"/>
</dbReference>
<dbReference type="NCBIfam" id="TIGR03317">
    <property type="entry name" value="ygfZ_signature"/>
    <property type="match status" value="1"/>
</dbReference>
<dbReference type="PANTHER" id="PTHR22602">
    <property type="entry name" value="TRANSFERASE CAF17, MITOCHONDRIAL-RELATED"/>
    <property type="match status" value="1"/>
</dbReference>
<dbReference type="PANTHER" id="PTHR22602:SF0">
    <property type="entry name" value="TRANSFERASE CAF17, MITOCHONDRIAL-RELATED"/>
    <property type="match status" value="1"/>
</dbReference>
<keyword evidence="2" id="KW-1185">Reference proteome</keyword>
<dbReference type="Proteomes" id="UP001162780">
    <property type="component" value="Chromosome"/>
</dbReference>
<dbReference type="Gene3D" id="2.40.30.160">
    <property type="match status" value="1"/>
</dbReference>
<dbReference type="InterPro" id="IPR017703">
    <property type="entry name" value="YgfZ/GCV_T_CS"/>
</dbReference>
<gene>
    <name evidence="1" type="ORF">NM686_008260</name>
</gene>
<dbReference type="Gene3D" id="3.30.70.1630">
    <property type="match status" value="1"/>
</dbReference>